<dbReference type="InterPro" id="IPR001138">
    <property type="entry name" value="Zn2Cys6_DnaBD"/>
</dbReference>
<dbReference type="GO" id="GO:0005634">
    <property type="term" value="C:nucleus"/>
    <property type="evidence" value="ECO:0007669"/>
    <property type="project" value="UniProtKB-SubCell"/>
</dbReference>
<evidence type="ECO:0000256" key="5">
    <source>
        <dbReference type="ARBA" id="ARBA00023242"/>
    </source>
</evidence>
<dbReference type="PANTHER" id="PTHR37534">
    <property type="entry name" value="TRANSCRIPTIONAL ACTIVATOR PROTEIN UGA3"/>
    <property type="match status" value="1"/>
</dbReference>
<dbReference type="Pfam" id="PF11951">
    <property type="entry name" value="Fungal_trans_2"/>
    <property type="match status" value="1"/>
</dbReference>
<dbReference type="GO" id="GO:0008270">
    <property type="term" value="F:zinc ion binding"/>
    <property type="evidence" value="ECO:0007669"/>
    <property type="project" value="InterPro"/>
</dbReference>
<dbReference type="GO" id="GO:0000981">
    <property type="term" value="F:DNA-binding transcription factor activity, RNA polymerase II-specific"/>
    <property type="evidence" value="ECO:0007669"/>
    <property type="project" value="InterPro"/>
</dbReference>
<dbReference type="VEuPathDB" id="FungiDB:BDV34DRAFT_53358"/>
<dbReference type="InterPro" id="IPR036864">
    <property type="entry name" value="Zn2-C6_fun-type_DNA-bd_sf"/>
</dbReference>
<dbReference type="GO" id="GO:0003677">
    <property type="term" value="F:DNA binding"/>
    <property type="evidence" value="ECO:0007669"/>
    <property type="project" value="UniProtKB-KW"/>
</dbReference>
<dbReference type="OMA" id="HICEVIP"/>
<keyword evidence="2" id="KW-0805">Transcription regulation</keyword>
<organism evidence="8 9">
    <name type="scientific">Aspergillus parasiticus</name>
    <dbReference type="NCBI Taxonomy" id="5067"/>
    <lineage>
        <taxon>Eukaryota</taxon>
        <taxon>Fungi</taxon>
        <taxon>Dikarya</taxon>
        <taxon>Ascomycota</taxon>
        <taxon>Pezizomycotina</taxon>
        <taxon>Eurotiomycetes</taxon>
        <taxon>Eurotiomycetidae</taxon>
        <taxon>Eurotiales</taxon>
        <taxon>Aspergillaceae</taxon>
        <taxon>Aspergillus</taxon>
        <taxon>Aspergillus subgen. Circumdati</taxon>
    </lineage>
</organism>
<evidence type="ECO:0000256" key="4">
    <source>
        <dbReference type="ARBA" id="ARBA00023163"/>
    </source>
</evidence>
<accession>A0A5N6DSQ5</accession>
<gene>
    <name evidence="8" type="ORF">BDV34DRAFT_53358</name>
</gene>
<evidence type="ECO:0000313" key="8">
    <source>
        <dbReference type="EMBL" id="KAB8208221.1"/>
    </source>
</evidence>
<protein>
    <submittedName>
        <fullName evidence="8">Fungal-specific transcription factor domain-containing protein</fullName>
    </submittedName>
</protein>
<dbReference type="SUPFAM" id="SSF57701">
    <property type="entry name" value="Zn2/Cys6 DNA-binding domain"/>
    <property type="match status" value="1"/>
</dbReference>
<name>A0A5N6DSQ5_ASPPA</name>
<comment type="subcellular location">
    <subcellularLocation>
        <location evidence="1">Nucleus</location>
    </subcellularLocation>
</comment>
<evidence type="ECO:0000256" key="3">
    <source>
        <dbReference type="ARBA" id="ARBA00023125"/>
    </source>
</evidence>
<evidence type="ECO:0000259" key="7">
    <source>
        <dbReference type="PROSITE" id="PS50048"/>
    </source>
</evidence>
<keyword evidence="3" id="KW-0238">DNA-binding</keyword>
<dbReference type="Pfam" id="PF00172">
    <property type="entry name" value="Zn_clus"/>
    <property type="match status" value="1"/>
</dbReference>
<keyword evidence="4" id="KW-0804">Transcription</keyword>
<dbReference type="InterPro" id="IPR021858">
    <property type="entry name" value="Fun_TF"/>
</dbReference>
<evidence type="ECO:0000313" key="9">
    <source>
        <dbReference type="Proteomes" id="UP000326532"/>
    </source>
</evidence>
<dbReference type="EMBL" id="ML734952">
    <property type="protein sequence ID" value="KAB8208221.1"/>
    <property type="molecule type" value="Genomic_DNA"/>
</dbReference>
<feature type="region of interest" description="Disordered" evidence="6">
    <location>
        <begin position="60"/>
        <end position="99"/>
    </location>
</feature>
<dbReference type="AlphaFoldDB" id="A0A5N6DSQ5"/>
<evidence type="ECO:0000256" key="6">
    <source>
        <dbReference type="SAM" id="MobiDB-lite"/>
    </source>
</evidence>
<dbReference type="Proteomes" id="UP000326532">
    <property type="component" value="Unassembled WGS sequence"/>
</dbReference>
<evidence type="ECO:0000256" key="1">
    <source>
        <dbReference type="ARBA" id="ARBA00004123"/>
    </source>
</evidence>
<proteinExistence type="predicted"/>
<feature type="compositionally biased region" description="Pro residues" evidence="6">
    <location>
        <begin position="78"/>
        <end position="92"/>
    </location>
</feature>
<keyword evidence="9" id="KW-1185">Reference proteome</keyword>
<dbReference type="PROSITE" id="PS50048">
    <property type="entry name" value="ZN2_CY6_FUNGAL_2"/>
    <property type="match status" value="1"/>
</dbReference>
<dbReference type="PANTHER" id="PTHR37534:SF46">
    <property type="entry name" value="ZN(II)2CYS6 TRANSCRIPTION FACTOR (EUROFUNG)"/>
    <property type="match status" value="1"/>
</dbReference>
<reference evidence="8 9" key="1">
    <citation type="submission" date="2019-04" db="EMBL/GenBank/DDBJ databases">
        <title>Fungal friends and foes A comparative genomics study of 23 Aspergillus species from section Flavi.</title>
        <authorList>
            <consortium name="DOE Joint Genome Institute"/>
            <person name="Kjaerbolling I."/>
            <person name="Vesth T.C."/>
            <person name="Frisvad J.C."/>
            <person name="Nybo J.L."/>
            <person name="Theobald S."/>
            <person name="Kildgaard S."/>
            <person name="Petersen T.I."/>
            <person name="Kuo A."/>
            <person name="Sato A."/>
            <person name="Lyhne E.K."/>
            <person name="Kogle M.E."/>
            <person name="Wiebenga A."/>
            <person name="Kun R.S."/>
            <person name="Lubbers R.J."/>
            <person name="Makela M.R."/>
            <person name="Barry K."/>
            <person name="Chovatia M."/>
            <person name="Clum A."/>
            <person name="Daum C."/>
            <person name="Haridas S."/>
            <person name="He G."/>
            <person name="LaButti K."/>
            <person name="Lipzen A."/>
            <person name="Mondo S."/>
            <person name="Pangilinan J."/>
            <person name="Riley R."/>
            <person name="Salamov A."/>
            <person name="Simmons B.A."/>
            <person name="Magnuson J.K."/>
            <person name="Henrissat B."/>
            <person name="Mortensen U.H."/>
            <person name="Larsen T.O."/>
            <person name="De vries R.P."/>
            <person name="Grigoriev I.V."/>
            <person name="Machida M."/>
            <person name="Baker S.E."/>
            <person name="Andersen M.R."/>
        </authorList>
    </citation>
    <scope>NUCLEOTIDE SEQUENCE [LARGE SCALE GENOMIC DNA]</scope>
    <source>
        <strain evidence="8 9">CBS 117618</strain>
    </source>
</reference>
<dbReference type="GO" id="GO:0009893">
    <property type="term" value="P:positive regulation of metabolic process"/>
    <property type="evidence" value="ECO:0007669"/>
    <property type="project" value="UniProtKB-ARBA"/>
</dbReference>
<evidence type="ECO:0000256" key="2">
    <source>
        <dbReference type="ARBA" id="ARBA00023015"/>
    </source>
</evidence>
<dbReference type="Gene3D" id="4.10.240.10">
    <property type="entry name" value="Zn(2)-C6 fungal-type DNA-binding domain"/>
    <property type="match status" value="1"/>
</dbReference>
<keyword evidence="5" id="KW-0539">Nucleus</keyword>
<feature type="domain" description="Zn(2)-C6 fungal-type" evidence="7">
    <location>
        <begin position="10"/>
        <end position="38"/>
    </location>
</feature>
<sequence length="543" mass="61292">MTSERYFGRACKTCRRRGRGCDRRMPSCNTCQTSGQTCEGYQLQWPGLASRGQLVGKTIPVAETKRRRTRRAQRSTIPNPPSPTFPESPPSPANNNNDQFEVQGERFEDLLDPIQLFADSADLGTPSDLLWSNDIPLISNACNDIVESQLDPEPKSSSQNPEHFVGSLGLNYILGPSLDPLGIPAELRFIMQYHICEVIPKLCVDNLSVQNPYREYILPLANEVPSLLYACAALAACHYNVRLSTNQFEREFFRFKGKAMKRLQEDLYSRTRAKHPGTLATILMLCLCDICHGGVSDFQSHFQGAKRLIELRQERTISSFVEQYLACLCFRLDVMAAASHSRPTVFSSQEINTLLGESQDRWGFDTIPCPSNQFQIVCEIVTLYKNQPDPDTPSIETLSQVLDIKQRLLQQQPHCAKGQNWLHMTEAYRFAIILYLLRLFSCDIDEFELDWLVGSVLYHARATPPASGWSDQLLWPLFHAGLELKDARRQEWVRERARCMQSSGGFGNVQSALVLLEGAWKGHRPVKYIDLMLGGGNAAVLLI</sequence>